<evidence type="ECO:0000313" key="2">
    <source>
        <dbReference type="Proteomes" id="UP000595224"/>
    </source>
</evidence>
<keyword evidence="2" id="KW-1185">Reference proteome</keyword>
<sequence>MNKQFDKFSSDLQKNGKAELNINKAPGNIEELPDGVSAVIPELKLYLNSELIIPTTETEPLGIKASANACASGKLSVDYTKLDPETETEFKSAVFNASGSLNGDMQATTDMVPEGETTSTSLNITSGNMSMAARAGSGMVFVLERSKVAGKIVANVSYAVSADKGKMQVVADKAAAGEMGSLTKEQLGALVSAAKIKVDVYTLDDQFAFNWVELDGFDKVYDFIEKSKAVLFPPETPEVTE</sequence>
<protein>
    <submittedName>
        <fullName evidence="1">Uncharacterized protein</fullName>
    </submittedName>
</protein>
<dbReference type="AlphaFoldDB" id="A0A7T3RBR7"/>
<reference evidence="1 2" key="1">
    <citation type="submission" date="2020-11" db="EMBL/GenBank/DDBJ databases">
        <title>Treponema Peruensis nv. sp., first commensal Treponema isolated from human feces.</title>
        <authorList>
            <person name="Belkhou C."/>
            <person name="Raes J."/>
        </authorList>
    </citation>
    <scope>NUCLEOTIDE SEQUENCE [LARGE SCALE GENOMIC DNA]</scope>
    <source>
        <strain evidence="1 2">RCC2812</strain>
    </source>
</reference>
<proteinExistence type="predicted"/>
<organism evidence="1 2">
    <name type="scientific">Treponema peruense</name>
    <dbReference type="NCBI Taxonomy" id="2787628"/>
    <lineage>
        <taxon>Bacteria</taxon>
        <taxon>Pseudomonadati</taxon>
        <taxon>Spirochaetota</taxon>
        <taxon>Spirochaetia</taxon>
        <taxon>Spirochaetales</taxon>
        <taxon>Treponemataceae</taxon>
        <taxon>Treponema</taxon>
    </lineage>
</organism>
<gene>
    <name evidence="1" type="ORF">IWA51_07735</name>
</gene>
<dbReference type="Proteomes" id="UP000595224">
    <property type="component" value="Chromosome"/>
</dbReference>
<dbReference type="KEGG" id="tper:IWA51_07735"/>
<dbReference type="RefSeq" id="WP_198442013.1">
    <property type="nucleotide sequence ID" value="NZ_CBCSHE010000001.1"/>
</dbReference>
<accession>A0A7T3RBR7</accession>
<dbReference type="EMBL" id="CP064936">
    <property type="protein sequence ID" value="QQA00171.1"/>
    <property type="molecule type" value="Genomic_DNA"/>
</dbReference>
<evidence type="ECO:0000313" key="1">
    <source>
        <dbReference type="EMBL" id="QQA00171.1"/>
    </source>
</evidence>
<name>A0A7T3RBR7_9SPIR</name>